<dbReference type="SMART" id="SM00822">
    <property type="entry name" value="PKS_KR"/>
    <property type="match status" value="1"/>
</dbReference>
<reference evidence="4 5" key="1">
    <citation type="submission" date="2019-02" db="EMBL/GenBank/DDBJ databases">
        <title>Investigation of anaerobic lignin degradation for improved lignocellulosic biofuels.</title>
        <authorList>
            <person name="Deangelis K."/>
        </authorList>
    </citation>
    <scope>NUCLEOTIDE SEQUENCE [LARGE SCALE GENOMIC DNA]</scope>
    <source>
        <strain evidence="4 5">159R</strain>
    </source>
</reference>
<dbReference type="SUPFAM" id="SSF51735">
    <property type="entry name" value="NAD(P)-binding Rossmann-fold domains"/>
    <property type="match status" value="1"/>
</dbReference>
<dbReference type="PANTHER" id="PTHR43669">
    <property type="entry name" value="5-KETO-D-GLUCONATE 5-REDUCTASE"/>
    <property type="match status" value="1"/>
</dbReference>
<dbReference type="EMBL" id="SJOI01000001">
    <property type="protein sequence ID" value="TCL02951.1"/>
    <property type="molecule type" value="Genomic_DNA"/>
</dbReference>
<gene>
    <name evidence="4" type="ORF">EZJ58_0990</name>
</gene>
<comment type="similarity">
    <text evidence="1">Belongs to the short-chain dehydrogenases/reductases (SDR) family.</text>
</comment>
<dbReference type="InterPro" id="IPR002347">
    <property type="entry name" value="SDR_fam"/>
</dbReference>
<dbReference type="OrthoDB" id="9787298at2"/>
<dbReference type="InterPro" id="IPR057326">
    <property type="entry name" value="KR_dom"/>
</dbReference>
<keyword evidence="2" id="KW-0560">Oxidoreductase</keyword>
<dbReference type="NCBIfam" id="NF005559">
    <property type="entry name" value="PRK07231.1"/>
    <property type="match status" value="1"/>
</dbReference>
<evidence type="ECO:0000256" key="2">
    <source>
        <dbReference type="ARBA" id="ARBA00023002"/>
    </source>
</evidence>
<sequence>MESDLADRVAIIVGAAKGIGLAMARVFSREGCCVVLGDIDIERGRQLARELGEDKAVFQYADVASKNDMDQLAALAVRRFGKVDILLQNAGIYPSCLLEELSLEQWQHVLTVNLTGTFLAMQACLPVMRAQGGGRMIFTSSITGPRVANPGVGAYGASKAGINGLIRSAALEFAPYGITVNGIEPGNIITEGLTAGRSQSFISNMEESIPLGRLGSPEDVAAAAVFLASSGASYITGTTIVVDGGQILPESKDFNDRTQFFTEKP</sequence>
<dbReference type="InterPro" id="IPR036291">
    <property type="entry name" value="NAD(P)-bd_dom_sf"/>
</dbReference>
<keyword evidence="5" id="KW-1185">Reference proteome</keyword>
<dbReference type="CDD" id="cd05233">
    <property type="entry name" value="SDR_c"/>
    <property type="match status" value="1"/>
</dbReference>
<dbReference type="Pfam" id="PF13561">
    <property type="entry name" value="adh_short_C2"/>
    <property type="match status" value="1"/>
</dbReference>
<dbReference type="Gene3D" id="3.40.50.720">
    <property type="entry name" value="NAD(P)-binding Rossmann-like Domain"/>
    <property type="match status" value="1"/>
</dbReference>
<dbReference type="PROSITE" id="PS00061">
    <property type="entry name" value="ADH_SHORT"/>
    <property type="match status" value="1"/>
</dbReference>
<dbReference type="AlphaFoldDB" id="A0A4R1NBF2"/>
<dbReference type="PANTHER" id="PTHR43669:SF3">
    <property type="entry name" value="ALCOHOL DEHYDROGENASE, PUTATIVE (AFU_ORTHOLOGUE AFUA_3G03445)-RELATED"/>
    <property type="match status" value="1"/>
</dbReference>
<evidence type="ECO:0000256" key="1">
    <source>
        <dbReference type="ARBA" id="ARBA00006484"/>
    </source>
</evidence>
<dbReference type="InterPro" id="IPR020904">
    <property type="entry name" value="Sc_DH/Rdtase_CS"/>
</dbReference>
<protein>
    <submittedName>
        <fullName evidence="4">3-oxoacyl-[acyl-carrier protein] reductase</fullName>
    </submittedName>
</protein>
<dbReference type="FunFam" id="3.40.50.720:FF:000084">
    <property type="entry name" value="Short-chain dehydrogenase reductase"/>
    <property type="match status" value="1"/>
</dbReference>
<comment type="caution">
    <text evidence="4">The sequence shown here is derived from an EMBL/GenBank/DDBJ whole genome shotgun (WGS) entry which is preliminary data.</text>
</comment>
<evidence type="ECO:0000313" key="5">
    <source>
        <dbReference type="Proteomes" id="UP000294555"/>
    </source>
</evidence>
<proteinExistence type="inferred from homology"/>
<organism evidence="4 5">
    <name type="scientific">Sodalis ligni</name>
    <dbReference type="NCBI Taxonomy" id="2697027"/>
    <lineage>
        <taxon>Bacteria</taxon>
        <taxon>Pseudomonadati</taxon>
        <taxon>Pseudomonadota</taxon>
        <taxon>Gammaproteobacteria</taxon>
        <taxon>Enterobacterales</taxon>
        <taxon>Bruguierivoracaceae</taxon>
        <taxon>Sodalis</taxon>
    </lineage>
</organism>
<accession>A0A4R1NBF2</accession>
<feature type="domain" description="Ketoreductase" evidence="3">
    <location>
        <begin position="8"/>
        <end position="186"/>
    </location>
</feature>
<dbReference type="RefSeq" id="WP_132921857.1">
    <property type="nucleotide sequence ID" value="NZ_SJOI01000001.1"/>
</dbReference>
<dbReference type="GO" id="GO:0016491">
    <property type="term" value="F:oxidoreductase activity"/>
    <property type="evidence" value="ECO:0007669"/>
    <property type="project" value="UniProtKB-KW"/>
</dbReference>
<dbReference type="PRINTS" id="PR00081">
    <property type="entry name" value="GDHRDH"/>
</dbReference>
<name>A0A4R1NBF2_9GAMM</name>
<dbReference type="PRINTS" id="PR00080">
    <property type="entry name" value="SDRFAMILY"/>
</dbReference>
<dbReference type="Proteomes" id="UP000294555">
    <property type="component" value="Unassembled WGS sequence"/>
</dbReference>
<evidence type="ECO:0000313" key="4">
    <source>
        <dbReference type="EMBL" id="TCL02951.1"/>
    </source>
</evidence>
<evidence type="ECO:0000259" key="3">
    <source>
        <dbReference type="SMART" id="SM00822"/>
    </source>
</evidence>